<feature type="transmembrane region" description="Helical" evidence="1">
    <location>
        <begin position="59"/>
        <end position="78"/>
    </location>
</feature>
<accession>A0A9Q9CSI4</accession>
<organism evidence="3 5">
    <name type="scientific">Turicibacter bilis</name>
    <dbReference type="NCBI Taxonomy" id="2735723"/>
    <lineage>
        <taxon>Bacteria</taxon>
        <taxon>Bacillati</taxon>
        <taxon>Bacillota</taxon>
        <taxon>Erysipelotrichia</taxon>
        <taxon>Erysipelotrichales</taxon>
        <taxon>Turicibacteraceae</taxon>
        <taxon>Turicibacter</taxon>
    </lineage>
</organism>
<reference evidence="3 4" key="1">
    <citation type="submission" date="2021-03" db="EMBL/GenBank/DDBJ databases">
        <title>Comparative Genomics and Metabolomics in the genus Turicibacter.</title>
        <authorList>
            <person name="Maki J."/>
            <person name="Looft T."/>
        </authorList>
    </citation>
    <scope>NUCLEOTIDE SEQUENCE</scope>
    <source>
        <strain evidence="3">ISU324</strain>
        <strain evidence="2 4">MMM721</strain>
    </source>
</reference>
<feature type="transmembrane region" description="Helical" evidence="1">
    <location>
        <begin position="114"/>
        <end position="139"/>
    </location>
</feature>
<keyword evidence="1" id="KW-1133">Transmembrane helix</keyword>
<evidence type="ECO:0000313" key="3">
    <source>
        <dbReference type="EMBL" id="UUF09157.1"/>
    </source>
</evidence>
<dbReference type="Proteomes" id="UP001058016">
    <property type="component" value="Chromosome"/>
</dbReference>
<dbReference type="AlphaFoldDB" id="A0A9Q9CSI4"/>
<feature type="transmembrane region" description="Helical" evidence="1">
    <location>
        <begin position="84"/>
        <end position="102"/>
    </location>
</feature>
<keyword evidence="1" id="KW-0812">Transmembrane</keyword>
<protein>
    <submittedName>
        <fullName evidence="3">Energy-coupled thiamine transporter ThiT</fullName>
    </submittedName>
</protein>
<name>A0A9Q9CSI4_9FIRM</name>
<evidence type="ECO:0000256" key="1">
    <source>
        <dbReference type="SAM" id="Phobius"/>
    </source>
</evidence>
<dbReference type="GO" id="GO:0005886">
    <property type="term" value="C:plasma membrane"/>
    <property type="evidence" value="ECO:0007669"/>
    <property type="project" value="InterPro"/>
</dbReference>
<proteinExistence type="predicted"/>
<dbReference type="RefSeq" id="WP_212724329.1">
    <property type="nucleotide sequence ID" value="NZ_CP071249.1"/>
</dbReference>
<dbReference type="Gene3D" id="1.10.1760.20">
    <property type="match status" value="1"/>
</dbReference>
<evidence type="ECO:0000313" key="2">
    <source>
        <dbReference type="EMBL" id="UUF05391.1"/>
    </source>
</evidence>
<dbReference type="Pfam" id="PF09515">
    <property type="entry name" value="Thia_YuaJ"/>
    <property type="match status" value="1"/>
</dbReference>
<evidence type="ECO:0000313" key="5">
    <source>
        <dbReference type="Proteomes" id="UP001058072"/>
    </source>
</evidence>
<dbReference type="GO" id="GO:0015234">
    <property type="term" value="F:thiamine transmembrane transporter activity"/>
    <property type="evidence" value="ECO:0007669"/>
    <property type="project" value="InterPro"/>
</dbReference>
<dbReference type="EMBL" id="CP071249">
    <property type="protein sequence ID" value="UUF05391.1"/>
    <property type="molecule type" value="Genomic_DNA"/>
</dbReference>
<dbReference type="EMBL" id="CP071250">
    <property type="protein sequence ID" value="UUF09157.1"/>
    <property type="molecule type" value="Genomic_DNA"/>
</dbReference>
<keyword evidence="1" id="KW-0472">Membrane</keyword>
<dbReference type="NCBIfam" id="TIGR02357">
    <property type="entry name" value="ECF_ThiT_YuaJ"/>
    <property type="match status" value="1"/>
</dbReference>
<dbReference type="InterPro" id="IPR012651">
    <property type="entry name" value="Thia_Transptr_ThiT"/>
</dbReference>
<feature type="transmembrane region" description="Helical" evidence="1">
    <location>
        <begin position="159"/>
        <end position="178"/>
    </location>
</feature>
<dbReference type="Proteomes" id="UP001058072">
    <property type="component" value="Chromosome"/>
</dbReference>
<keyword evidence="4" id="KW-1185">Reference proteome</keyword>
<sequence>MRNSQTKKLVEISILVALAFVLDYLANLFMGWFWPNGGSISISLVPLAIIAFRYGWVAGFTGGFVMGLLQLLTGAYVIHPVQLLFDYPLPYAVLGFVGFFASKVNHTTGSKRMIYIWVATGVASFARFVCHVISGVVFFSEYAGSQNPWVYSIVYNAPYIIASYIVSALLLTILYQGYSSQLVLKDSVNQTVKTI</sequence>
<gene>
    <name evidence="3" type="primary">thiT</name>
    <name evidence="2" type="ORF">J0J69_09905</name>
    <name evidence="3" type="ORF">J0J70_03975</name>
</gene>
<evidence type="ECO:0000313" key="4">
    <source>
        <dbReference type="Proteomes" id="UP001058016"/>
    </source>
</evidence>
<feature type="transmembrane region" description="Helical" evidence="1">
    <location>
        <begin position="9"/>
        <end position="26"/>
    </location>
</feature>